<evidence type="ECO:0000256" key="4">
    <source>
        <dbReference type="SAM" id="MobiDB-lite"/>
    </source>
</evidence>
<organism evidence="7 8">
    <name type="scientific">Exophiala mesophila</name>
    <name type="common">Black yeast-like fungus</name>
    <dbReference type="NCBI Taxonomy" id="212818"/>
    <lineage>
        <taxon>Eukaryota</taxon>
        <taxon>Fungi</taxon>
        <taxon>Dikarya</taxon>
        <taxon>Ascomycota</taxon>
        <taxon>Pezizomycotina</taxon>
        <taxon>Eurotiomycetes</taxon>
        <taxon>Chaetothyriomycetidae</taxon>
        <taxon>Chaetothyriales</taxon>
        <taxon>Herpotrichiellaceae</taxon>
        <taxon>Exophiala</taxon>
    </lineage>
</organism>
<dbReference type="Pfam" id="PF08433">
    <property type="entry name" value="KTI12"/>
    <property type="match status" value="1"/>
</dbReference>
<evidence type="ECO:0000259" key="5">
    <source>
        <dbReference type="Pfam" id="PF26176"/>
    </source>
</evidence>
<evidence type="ECO:0000313" key="8">
    <source>
        <dbReference type="Proteomes" id="UP000288859"/>
    </source>
</evidence>
<comment type="caution">
    <text evidence="7">The sequence shown here is derived from an EMBL/GenBank/DDBJ whole genome shotgun (WGS) entry which is preliminary data.</text>
</comment>
<evidence type="ECO:0000259" key="6">
    <source>
        <dbReference type="Pfam" id="PF26177"/>
    </source>
</evidence>
<feature type="region of interest" description="Disordered" evidence="4">
    <location>
        <begin position="796"/>
        <end position="847"/>
    </location>
</feature>
<dbReference type="AlphaFoldDB" id="A0A438N5G6"/>
<evidence type="ECO:0000256" key="1">
    <source>
        <dbReference type="ARBA" id="ARBA00022741"/>
    </source>
</evidence>
<dbReference type="OrthoDB" id="9972657at2759"/>
<feature type="domain" description="C2H2-domain containing protein second zinc finger" evidence="5">
    <location>
        <begin position="356"/>
        <end position="387"/>
    </location>
</feature>
<feature type="region of interest" description="Disordered" evidence="4">
    <location>
        <begin position="447"/>
        <end position="467"/>
    </location>
</feature>
<feature type="compositionally biased region" description="Low complexity" evidence="4">
    <location>
        <begin position="19"/>
        <end position="32"/>
    </location>
</feature>
<dbReference type="Pfam" id="PF26176">
    <property type="entry name" value="zf_C2H2_17_2"/>
    <property type="match status" value="1"/>
</dbReference>
<evidence type="ECO:0000313" key="7">
    <source>
        <dbReference type="EMBL" id="RVX70977.1"/>
    </source>
</evidence>
<feature type="compositionally biased region" description="Pro residues" evidence="4">
    <location>
        <begin position="739"/>
        <end position="753"/>
    </location>
</feature>
<keyword evidence="2" id="KW-0067">ATP-binding</keyword>
<gene>
    <name evidence="7" type="ORF">B0A52_06135</name>
</gene>
<feature type="compositionally biased region" description="Polar residues" evidence="4">
    <location>
        <begin position="184"/>
        <end position="194"/>
    </location>
</feature>
<feature type="region of interest" description="Disordered" evidence="4">
    <location>
        <begin position="625"/>
        <end position="754"/>
    </location>
</feature>
<feature type="compositionally biased region" description="Polar residues" evidence="4">
    <location>
        <begin position="824"/>
        <end position="847"/>
    </location>
</feature>
<dbReference type="InterPro" id="IPR059009">
    <property type="entry name" value="Znf_C2H2_17_1st"/>
</dbReference>
<comment type="similarity">
    <text evidence="3">Belongs to the KTI12 family.</text>
</comment>
<evidence type="ECO:0000256" key="3">
    <source>
        <dbReference type="ARBA" id="ARBA00025768"/>
    </source>
</evidence>
<sequence>MPMIHPDFLDYPNSTLPESNGSRFSLSSSSYHSRQDNDSDGFLFEGPGSRDFGLFISEPSTMSYAPIHVSTDASGAPLFSTVDAYVSEPAFDFMTSTGHQWSEIDPSNLSLGPTFQDAVLDQDVMPPYVDMSTYTPPSVYSSHFGDSVSWPGLHPRPFTPPSELELELQRSLMTFCNEQDDPATTDQDLLNRDTSGMPGLPARRADSYSPRTTAVGDLDRVNSVSPKSTIQPRPIRCASERTDYMKVDHPIVDPKTTSEETGDLSKARSHVFYEAKVQADGKYHCPYSRAEGDKKCSHPPTQQKCIYNKYLDSHLRPYRCRFADKGDCDDTQFSSAACLFRHEREAHGLWNHGINPFLCKFPGCERAREGNGFPRKWNRRDHMKRVHEYTEVDSPKDTTGAMEPTKRRRGSGVPTSTPMKRSDSSTKSKSRALAGAALHADLTGYVPSRGQASRTSHDASATRALPNGKTYRAKQIATQLEAYIASDPSLSKRSVQIIQSHHASLDRKNTPSSSSDQSPVSENQPNDISTLRDEIYNSASREKTARAEEFSAIKRALSKDNIVIADGLNYIKGYRYQLWCEAKAAATRCCVVHVAAQEDECQKWNRERMRVWGIEEEHVGDKQDVNKGATDANRFGDLAPESHTAIYGDRMVEKPSSRSRSSSMDGMDSDDEDSRPRRPVHADDDGMTLKSLYIGFQPPETTQSSRDARGTTDATTTTTPSVQRPPSPLPSPSSTSISTPPPPPPPTSSPPYLPSTLKSLIMRYEPPSPFSRWDTPLFTIPSFDTTIPTTQIWEALYPPPAKPTSKKALSQLSSRERNGPASPEDNNTKSGISSIQPPTSTLRNTSSIGVKQHAATILPQSSTADALQTLESTTMEVVKQLLARAREVGVGGNVNSDGGDLTMTMTANPLSGVNGDQNDISVTIHIPPGLTLSQPLLQRFRRKYTQIQRAGIAHGQGYVQGRAATVEGFIGFLDGEWNPDE</sequence>
<dbReference type="Proteomes" id="UP000288859">
    <property type="component" value="Unassembled WGS sequence"/>
</dbReference>
<accession>A0A438N5G6</accession>
<dbReference type="Gene3D" id="3.40.50.300">
    <property type="entry name" value="P-loop containing nucleotide triphosphate hydrolases"/>
    <property type="match status" value="1"/>
</dbReference>
<protein>
    <submittedName>
        <fullName evidence="7">Uncharacterized protein</fullName>
    </submittedName>
</protein>
<proteinExistence type="inferred from homology"/>
<dbReference type="InterPro" id="IPR059095">
    <property type="entry name" value="Znf_C2H2_17_2nd"/>
</dbReference>
<evidence type="ECO:0000256" key="2">
    <source>
        <dbReference type="ARBA" id="ARBA00022840"/>
    </source>
</evidence>
<feature type="compositionally biased region" description="Low complexity" evidence="4">
    <location>
        <begin position="512"/>
        <end position="521"/>
    </location>
</feature>
<dbReference type="Pfam" id="PF26177">
    <property type="entry name" value="zf_C2H2_17_1st"/>
    <property type="match status" value="1"/>
</dbReference>
<name>A0A438N5G6_EXOME</name>
<feature type="region of interest" description="Disordered" evidence="4">
    <location>
        <begin position="391"/>
        <end position="432"/>
    </location>
</feature>
<dbReference type="InterPro" id="IPR013641">
    <property type="entry name" value="KTI12/PSTK"/>
</dbReference>
<dbReference type="SUPFAM" id="SSF52540">
    <property type="entry name" value="P-loop containing nucleoside triphosphate hydrolases"/>
    <property type="match status" value="1"/>
</dbReference>
<feature type="domain" description="C2H2-domain containing protein first zinc finger" evidence="6">
    <location>
        <begin position="316"/>
        <end position="348"/>
    </location>
</feature>
<keyword evidence="1" id="KW-0547">Nucleotide-binding</keyword>
<feature type="compositionally biased region" description="Basic and acidic residues" evidence="4">
    <location>
        <begin position="674"/>
        <end position="684"/>
    </location>
</feature>
<dbReference type="PANTHER" id="PTHR12435">
    <property type="match status" value="1"/>
</dbReference>
<dbReference type="VEuPathDB" id="FungiDB:PV10_01451"/>
<feature type="region of interest" description="Disordered" evidence="4">
    <location>
        <begin position="1"/>
        <end position="32"/>
    </location>
</feature>
<dbReference type="InterPro" id="IPR027417">
    <property type="entry name" value="P-loop_NTPase"/>
</dbReference>
<feature type="region of interest" description="Disordered" evidence="4">
    <location>
        <begin position="181"/>
        <end position="210"/>
    </location>
</feature>
<reference evidence="7 8" key="1">
    <citation type="submission" date="2017-03" db="EMBL/GenBank/DDBJ databases">
        <title>Genomes of endolithic fungi from Antarctica.</title>
        <authorList>
            <person name="Coleine C."/>
            <person name="Masonjones S."/>
            <person name="Stajich J.E."/>
        </authorList>
    </citation>
    <scope>NUCLEOTIDE SEQUENCE [LARGE SCALE GENOMIC DNA]</scope>
    <source>
        <strain evidence="7 8">CCFEE 6314</strain>
    </source>
</reference>
<dbReference type="GO" id="GO:0005524">
    <property type="term" value="F:ATP binding"/>
    <property type="evidence" value="ECO:0007669"/>
    <property type="project" value="UniProtKB-KW"/>
</dbReference>
<dbReference type="EMBL" id="NAJM01000020">
    <property type="protein sequence ID" value="RVX70977.1"/>
    <property type="molecule type" value="Genomic_DNA"/>
</dbReference>
<feature type="region of interest" description="Disordered" evidence="4">
    <location>
        <begin position="501"/>
        <end position="532"/>
    </location>
</feature>
<dbReference type="Gene3D" id="3.30.160.60">
    <property type="entry name" value="Classic Zinc Finger"/>
    <property type="match status" value="1"/>
</dbReference>